<gene>
    <name evidence="1" type="ORF">K0U00_32630</name>
</gene>
<keyword evidence="2" id="KW-1185">Reference proteome</keyword>
<sequence>MVFVCIGTDRSTGDSFGPWVGTMLSEQGWPFVIGTLENPCDANHYEAAVAGIPSHRTVVAIDACLGTMDPRCHYLIARGPLLPG</sequence>
<dbReference type="Pfam" id="PF06866">
    <property type="entry name" value="DUF1256"/>
    <property type="match status" value="1"/>
</dbReference>
<dbReference type="SUPFAM" id="SSF53163">
    <property type="entry name" value="HybD-like"/>
    <property type="match status" value="1"/>
</dbReference>
<feature type="non-terminal residue" evidence="1">
    <location>
        <position position="84"/>
    </location>
</feature>
<reference evidence="1 2" key="1">
    <citation type="submission" date="2021-07" db="EMBL/GenBank/DDBJ databases">
        <title>Paenibacillus radiodurans sp. nov., isolated from the southeastern edge of Tengger Desert.</title>
        <authorList>
            <person name="Zhang G."/>
        </authorList>
    </citation>
    <scope>NUCLEOTIDE SEQUENCE [LARGE SCALE GENOMIC DNA]</scope>
    <source>
        <strain evidence="1 2">CCM 7311</strain>
    </source>
</reference>
<dbReference type="Proteomes" id="UP001519887">
    <property type="component" value="Unassembled WGS sequence"/>
</dbReference>
<organism evidence="1 2">
    <name type="scientific">Paenibacillus sepulcri</name>
    <dbReference type="NCBI Taxonomy" id="359917"/>
    <lineage>
        <taxon>Bacteria</taxon>
        <taxon>Bacillati</taxon>
        <taxon>Bacillota</taxon>
        <taxon>Bacilli</taxon>
        <taxon>Bacillales</taxon>
        <taxon>Paenibacillaceae</taxon>
        <taxon>Paenibacillus</taxon>
    </lineage>
</organism>
<dbReference type="InterPro" id="IPR009665">
    <property type="entry name" value="YyaC"/>
</dbReference>
<dbReference type="InterPro" id="IPR023430">
    <property type="entry name" value="Pept_HybD-like_dom_sf"/>
</dbReference>
<dbReference type="EMBL" id="JAHZIK010001350">
    <property type="protein sequence ID" value="MBW7458802.1"/>
    <property type="molecule type" value="Genomic_DNA"/>
</dbReference>
<protein>
    <submittedName>
        <fullName evidence="1">DUF1256 domain-containing protein</fullName>
    </submittedName>
</protein>
<proteinExistence type="predicted"/>
<name>A0ABS7CD72_9BACL</name>
<comment type="caution">
    <text evidence="1">The sequence shown here is derived from an EMBL/GenBank/DDBJ whole genome shotgun (WGS) entry which is preliminary data.</text>
</comment>
<evidence type="ECO:0000313" key="2">
    <source>
        <dbReference type="Proteomes" id="UP001519887"/>
    </source>
</evidence>
<evidence type="ECO:0000313" key="1">
    <source>
        <dbReference type="EMBL" id="MBW7458802.1"/>
    </source>
</evidence>
<accession>A0ABS7CD72</accession>